<dbReference type="InterPro" id="IPR015815">
    <property type="entry name" value="HIBADH-related"/>
</dbReference>
<dbReference type="GO" id="GO:0050661">
    <property type="term" value="F:NADP binding"/>
    <property type="evidence" value="ECO:0007669"/>
    <property type="project" value="InterPro"/>
</dbReference>
<dbReference type="InterPro" id="IPR008927">
    <property type="entry name" value="6-PGluconate_DH-like_C_sf"/>
</dbReference>
<dbReference type="EMBL" id="JAEPRA010000002">
    <property type="protein sequence ID" value="KAG2187974.1"/>
    <property type="molecule type" value="Genomic_DNA"/>
</dbReference>
<evidence type="ECO:0000259" key="5">
    <source>
        <dbReference type="Pfam" id="PF03446"/>
    </source>
</evidence>
<dbReference type="InterPro" id="IPR036291">
    <property type="entry name" value="NAD(P)-bd_dom_sf"/>
</dbReference>
<dbReference type="Proteomes" id="UP000612746">
    <property type="component" value="Unassembled WGS sequence"/>
</dbReference>
<dbReference type="AlphaFoldDB" id="A0A8H7UR74"/>
<gene>
    <name evidence="7" type="ORF">INT44_000724</name>
</gene>
<evidence type="ECO:0000256" key="1">
    <source>
        <dbReference type="ARBA" id="ARBA00007598"/>
    </source>
</evidence>
<dbReference type="SUPFAM" id="SSF51735">
    <property type="entry name" value="NAD(P)-binding Rossmann-fold domains"/>
    <property type="match status" value="1"/>
</dbReference>
<feature type="domain" description="3-hydroxyisobutyrate dehydrogenase-like NAD-binding" evidence="6">
    <location>
        <begin position="176"/>
        <end position="293"/>
    </location>
</feature>
<dbReference type="InterPro" id="IPR013328">
    <property type="entry name" value="6PGD_dom2"/>
</dbReference>
<dbReference type="Gene3D" id="1.10.1040.10">
    <property type="entry name" value="N-(1-d-carboxylethyl)-l-norvaline Dehydrogenase, domain 2"/>
    <property type="match status" value="1"/>
</dbReference>
<dbReference type="GO" id="GO:0016491">
    <property type="term" value="F:oxidoreductase activity"/>
    <property type="evidence" value="ECO:0007669"/>
    <property type="project" value="UniProtKB-KW"/>
</dbReference>
<dbReference type="GO" id="GO:0051287">
    <property type="term" value="F:NAD binding"/>
    <property type="evidence" value="ECO:0007669"/>
    <property type="project" value="InterPro"/>
</dbReference>
<dbReference type="PROSITE" id="PS00895">
    <property type="entry name" value="3_HYDROXYISOBUT_DH"/>
    <property type="match status" value="1"/>
</dbReference>
<evidence type="ECO:0000313" key="7">
    <source>
        <dbReference type="EMBL" id="KAG2187974.1"/>
    </source>
</evidence>
<dbReference type="SUPFAM" id="SSF48179">
    <property type="entry name" value="6-phosphogluconate dehydrogenase C-terminal domain-like"/>
    <property type="match status" value="1"/>
</dbReference>
<evidence type="ECO:0000256" key="4">
    <source>
        <dbReference type="PIRSR" id="PIRSR000103-1"/>
    </source>
</evidence>
<evidence type="ECO:0000256" key="3">
    <source>
        <dbReference type="ARBA" id="ARBA00023027"/>
    </source>
</evidence>
<reference evidence="7" key="1">
    <citation type="submission" date="2020-12" db="EMBL/GenBank/DDBJ databases">
        <title>Metabolic potential, ecology and presence of endohyphal bacteria is reflected in genomic diversity of Mucoromycotina.</title>
        <authorList>
            <person name="Muszewska A."/>
            <person name="Okrasinska A."/>
            <person name="Steczkiewicz K."/>
            <person name="Drgas O."/>
            <person name="Orlowska M."/>
            <person name="Perlinska-Lenart U."/>
            <person name="Aleksandrzak-Piekarczyk T."/>
            <person name="Szatraj K."/>
            <person name="Zielenkiewicz U."/>
            <person name="Pilsyk S."/>
            <person name="Malc E."/>
            <person name="Mieczkowski P."/>
            <person name="Kruszewska J.S."/>
            <person name="Biernat P."/>
            <person name="Pawlowska J."/>
        </authorList>
    </citation>
    <scope>NUCLEOTIDE SEQUENCE</scope>
    <source>
        <strain evidence="7">WA0000051536</strain>
    </source>
</reference>
<dbReference type="PANTHER" id="PTHR43580">
    <property type="entry name" value="OXIDOREDUCTASE GLYR1-RELATED"/>
    <property type="match status" value="1"/>
</dbReference>
<dbReference type="OrthoDB" id="435038at2759"/>
<dbReference type="InterPro" id="IPR002204">
    <property type="entry name" value="3-OH-isobutyrate_DH-rel_CS"/>
</dbReference>
<name>A0A8H7UR74_9FUNG</name>
<evidence type="ECO:0000259" key="6">
    <source>
        <dbReference type="Pfam" id="PF14833"/>
    </source>
</evidence>
<accession>A0A8H7UR74</accession>
<dbReference type="PANTHER" id="PTHR43580:SF8">
    <property type="entry name" value="6-PHOSPHOGLUCONATE DEHYDROGENASE NADP-BINDING DOMAIN-CONTAINING PROTEIN-RELATED"/>
    <property type="match status" value="1"/>
</dbReference>
<feature type="active site" evidence="4">
    <location>
        <position position="182"/>
    </location>
</feature>
<sequence>MTVTDHSLKFAYVGLGEMGSAMAQNLQNWLAKNGHPSPLMVWNRSAAKAHELSDVKVAETLEEVAQYANVIFSCLLNDQAVRDCYDQLFKHLPQGRKTIFCEMSTIAPKLTCELHTQATKLGAGLLATPIFGLPPKARAAELIIIKAGDLKLREIVSPYLIPAMGNKTIECGEDVGEALKMKLSGNSMVLGFAQVMADGLTLAEASGVGQDKVVQFIEGMYPNTPLVAYVKKMATSDYANISFRIAGVKKDLRHIIELGAENNVELAAQKNMYSNFEEVEKLKGDNLDITSVVG</sequence>
<dbReference type="Pfam" id="PF03446">
    <property type="entry name" value="NAD_binding_2"/>
    <property type="match status" value="1"/>
</dbReference>
<dbReference type="InterPro" id="IPR029154">
    <property type="entry name" value="HIBADH-like_NADP-bd"/>
</dbReference>
<protein>
    <recommendedName>
        <fullName evidence="9">6-phosphogluconate dehydrogenase NADP-binding domain-containing protein</fullName>
    </recommendedName>
</protein>
<comment type="similarity">
    <text evidence="1">Belongs to the HIBADH-related family. NP60 subfamily.</text>
</comment>
<feature type="non-terminal residue" evidence="7">
    <location>
        <position position="1"/>
    </location>
</feature>
<keyword evidence="8" id="KW-1185">Reference proteome</keyword>
<evidence type="ECO:0000256" key="2">
    <source>
        <dbReference type="ARBA" id="ARBA00023002"/>
    </source>
</evidence>
<comment type="caution">
    <text evidence="7">The sequence shown here is derived from an EMBL/GenBank/DDBJ whole genome shotgun (WGS) entry which is preliminary data.</text>
</comment>
<evidence type="ECO:0000313" key="8">
    <source>
        <dbReference type="Proteomes" id="UP000612746"/>
    </source>
</evidence>
<dbReference type="PIRSF" id="PIRSF000103">
    <property type="entry name" value="HIBADH"/>
    <property type="match status" value="1"/>
</dbReference>
<dbReference type="InterPro" id="IPR051265">
    <property type="entry name" value="HIBADH-related_NP60_sf"/>
</dbReference>
<evidence type="ECO:0008006" key="9">
    <source>
        <dbReference type="Google" id="ProtNLM"/>
    </source>
</evidence>
<keyword evidence="2" id="KW-0560">Oxidoreductase</keyword>
<dbReference type="InterPro" id="IPR006115">
    <property type="entry name" value="6PGDH_NADP-bd"/>
</dbReference>
<proteinExistence type="inferred from homology"/>
<dbReference type="Pfam" id="PF14833">
    <property type="entry name" value="NAD_binding_11"/>
    <property type="match status" value="1"/>
</dbReference>
<dbReference type="Gene3D" id="3.40.50.720">
    <property type="entry name" value="NAD(P)-binding Rossmann-like Domain"/>
    <property type="match status" value="1"/>
</dbReference>
<feature type="domain" description="6-phosphogluconate dehydrogenase NADP-binding" evidence="5">
    <location>
        <begin position="9"/>
        <end position="169"/>
    </location>
</feature>
<keyword evidence="3" id="KW-0520">NAD</keyword>
<organism evidence="7 8">
    <name type="scientific">Umbelopsis vinacea</name>
    <dbReference type="NCBI Taxonomy" id="44442"/>
    <lineage>
        <taxon>Eukaryota</taxon>
        <taxon>Fungi</taxon>
        <taxon>Fungi incertae sedis</taxon>
        <taxon>Mucoromycota</taxon>
        <taxon>Mucoromycotina</taxon>
        <taxon>Umbelopsidomycetes</taxon>
        <taxon>Umbelopsidales</taxon>
        <taxon>Umbelopsidaceae</taxon>
        <taxon>Umbelopsis</taxon>
    </lineage>
</organism>